<keyword evidence="3 5" id="KW-0808">Transferase</keyword>
<dbReference type="HAMAP" id="MF_00182">
    <property type="entry name" value="Formyl_trans"/>
    <property type="match status" value="1"/>
</dbReference>
<dbReference type="EC" id="2.1.2.9" evidence="2 5"/>
<comment type="caution">
    <text evidence="8">The sequence shown here is derived from an EMBL/GenBank/DDBJ whole genome shotgun (WGS) entry which is preliminary data.</text>
</comment>
<evidence type="ECO:0000256" key="2">
    <source>
        <dbReference type="ARBA" id="ARBA00012261"/>
    </source>
</evidence>
<gene>
    <name evidence="5 8" type="primary">fmt</name>
    <name evidence="8" type="ORF">QP433_09030</name>
</gene>
<dbReference type="SUPFAM" id="SSF50486">
    <property type="entry name" value="FMT C-terminal domain-like"/>
    <property type="match status" value="1"/>
</dbReference>
<dbReference type="Pfam" id="PF00551">
    <property type="entry name" value="Formyl_trans_N"/>
    <property type="match status" value="1"/>
</dbReference>
<protein>
    <recommendedName>
        <fullName evidence="2 5">Methionyl-tRNA formyltransferase</fullName>
        <ecNumber evidence="2 5">2.1.2.9</ecNumber>
    </recommendedName>
</protein>
<dbReference type="InterPro" id="IPR041711">
    <property type="entry name" value="Met-tRNA-FMT_N"/>
</dbReference>
<evidence type="ECO:0000256" key="5">
    <source>
        <dbReference type="HAMAP-Rule" id="MF_00182"/>
    </source>
</evidence>
<reference evidence="8" key="1">
    <citation type="submission" date="2023-05" db="EMBL/GenBank/DDBJ databases">
        <title>Cataloging the Phylogenetic Diversity of Human Bladder Bacteria.</title>
        <authorList>
            <person name="Du J."/>
        </authorList>
    </citation>
    <scope>NUCLEOTIDE SEQUENCE</scope>
    <source>
        <strain evidence="8">UMB1231</strain>
    </source>
</reference>
<evidence type="ECO:0000259" key="7">
    <source>
        <dbReference type="Pfam" id="PF02911"/>
    </source>
</evidence>
<dbReference type="GO" id="GO:0004479">
    <property type="term" value="F:methionyl-tRNA formyltransferase activity"/>
    <property type="evidence" value="ECO:0007669"/>
    <property type="project" value="UniProtKB-UniRule"/>
</dbReference>
<accession>A0AAJ1Q7M8</accession>
<evidence type="ECO:0000313" key="8">
    <source>
        <dbReference type="EMBL" id="MDK7188112.1"/>
    </source>
</evidence>
<evidence type="ECO:0000256" key="4">
    <source>
        <dbReference type="ARBA" id="ARBA00022917"/>
    </source>
</evidence>
<name>A0AAJ1Q7M8_9LACT</name>
<dbReference type="Gene3D" id="3.40.50.12230">
    <property type="match status" value="1"/>
</dbReference>
<sequence length="327" mass="36393">MKKVIFMGTPEFAATILQGLVEDVDVHVQAVVTQPDRPVGRKRVLTPPPVKLLAQSYQIPVYQPERLQGSNEHAALLKLGADLIITAAYGQILPKDILDSAKEGAINVHASLLPKYRGAAPIQYAIWQQEEETGVSIMAMTEKLDAGAIYAQTSLAIQEHDDAGSLFQKLALIGKELLLSTLPKIFEGAIQPVEQEEDQVTYAPVLKKSDEIIQWEKTAIEIDHHIRAFRPNPTTYTFLSGQRVKIWDGHPVQKTDVMNRLTTKEYSPGTIVASDDQAFYVQCGNQTYYAVEIYQPAGKKKMPVSEFLKGQNLKEFIGQQFMSEIGE</sequence>
<organism evidence="8 9">
    <name type="scientific">Facklamia hominis</name>
    <dbReference type="NCBI Taxonomy" id="178214"/>
    <lineage>
        <taxon>Bacteria</taxon>
        <taxon>Bacillati</taxon>
        <taxon>Bacillota</taxon>
        <taxon>Bacilli</taxon>
        <taxon>Lactobacillales</taxon>
        <taxon>Aerococcaceae</taxon>
        <taxon>Facklamia</taxon>
    </lineage>
</organism>
<dbReference type="CDD" id="cd08646">
    <property type="entry name" value="FMT_core_Met-tRNA-FMT_N"/>
    <property type="match status" value="1"/>
</dbReference>
<dbReference type="InterPro" id="IPR005793">
    <property type="entry name" value="Formyl_trans_C"/>
</dbReference>
<dbReference type="FunFam" id="3.40.50.12230:FF:000001">
    <property type="entry name" value="Methionyl-tRNA formyltransferase"/>
    <property type="match status" value="1"/>
</dbReference>
<dbReference type="InterPro" id="IPR002376">
    <property type="entry name" value="Formyl_transf_N"/>
</dbReference>
<feature type="domain" description="Formyl transferase C-terminal" evidence="7">
    <location>
        <begin position="206"/>
        <end position="312"/>
    </location>
</feature>
<dbReference type="InterPro" id="IPR044135">
    <property type="entry name" value="Met-tRNA-FMT_C"/>
</dbReference>
<dbReference type="EMBL" id="JASOOE010000027">
    <property type="protein sequence ID" value="MDK7188112.1"/>
    <property type="molecule type" value="Genomic_DNA"/>
</dbReference>
<evidence type="ECO:0000313" key="9">
    <source>
        <dbReference type="Proteomes" id="UP001229251"/>
    </source>
</evidence>
<dbReference type="PANTHER" id="PTHR11138:SF5">
    <property type="entry name" value="METHIONYL-TRNA FORMYLTRANSFERASE, MITOCHONDRIAL"/>
    <property type="match status" value="1"/>
</dbReference>
<dbReference type="RefSeq" id="WP_070608476.1">
    <property type="nucleotide sequence ID" value="NZ_JASOOE010000027.1"/>
</dbReference>
<dbReference type="SUPFAM" id="SSF53328">
    <property type="entry name" value="Formyltransferase"/>
    <property type="match status" value="1"/>
</dbReference>
<dbReference type="NCBIfam" id="TIGR00460">
    <property type="entry name" value="fmt"/>
    <property type="match status" value="1"/>
</dbReference>
<comment type="similarity">
    <text evidence="1 5">Belongs to the Fmt family.</text>
</comment>
<comment type="catalytic activity">
    <reaction evidence="5">
        <text>L-methionyl-tRNA(fMet) + (6R)-10-formyltetrahydrofolate = N-formyl-L-methionyl-tRNA(fMet) + (6S)-5,6,7,8-tetrahydrofolate + H(+)</text>
        <dbReference type="Rhea" id="RHEA:24380"/>
        <dbReference type="Rhea" id="RHEA-COMP:9952"/>
        <dbReference type="Rhea" id="RHEA-COMP:9953"/>
        <dbReference type="ChEBI" id="CHEBI:15378"/>
        <dbReference type="ChEBI" id="CHEBI:57453"/>
        <dbReference type="ChEBI" id="CHEBI:78530"/>
        <dbReference type="ChEBI" id="CHEBI:78844"/>
        <dbReference type="ChEBI" id="CHEBI:195366"/>
        <dbReference type="EC" id="2.1.2.9"/>
    </reaction>
</comment>
<comment type="function">
    <text evidence="5">Attaches a formyl group to the free amino group of methionyl-tRNA(fMet). The formyl group appears to play a dual role in the initiator identity of N-formylmethionyl-tRNA by promoting its recognition by IF2 and preventing the misappropriation of this tRNA by the elongation apparatus.</text>
</comment>
<dbReference type="CDD" id="cd08704">
    <property type="entry name" value="Met_tRNA_FMT_C"/>
    <property type="match status" value="1"/>
</dbReference>
<dbReference type="AlphaFoldDB" id="A0AAJ1Q7M8"/>
<dbReference type="InterPro" id="IPR005794">
    <property type="entry name" value="Fmt"/>
</dbReference>
<dbReference type="PANTHER" id="PTHR11138">
    <property type="entry name" value="METHIONYL-TRNA FORMYLTRANSFERASE"/>
    <property type="match status" value="1"/>
</dbReference>
<evidence type="ECO:0000259" key="6">
    <source>
        <dbReference type="Pfam" id="PF00551"/>
    </source>
</evidence>
<feature type="binding site" evidence="5">
    <location>
        <begin position="111"/>
        <end position="114"/>
    </location>
    <ligand>
        <name>(6S)-5,6,7,8-tetrahydrofolate</name>
        <dbReference type="ChEBI" id="CHEBI:57453"/>
    </ligand>
</feature>
<dbReference type="InterPro" id="IPR036477">
    <property type="entry name" value="Formyl_transf_N_sf"/>
</dbReference>
<evidence type="ECO:0000256" key="3">
    <source>
        <dbReference type="ARBA" id="ARBA00022679"/>
    </source>
</evidence>
<dbReference type="Pfam" id="PF02911">
    <property type="entry name" value="Formyl_trans_C"/>
    <property type="match status" value="1"/>
</dbReference>
<dbReference type="InterPro" id="IPR011034">
    <property type="entry name" value="Formyl_transferase-like_C_sf"/>
</dbReference>
<dbReference type="Proteomes" id="UP001229251">
    <property type="component" value="Unassembled WGS sequence"/>
</dbReference>
<evidence type="ECO:0000256" key="1">
    <source>
        <dbReference type="ARBA" id="ARBA00010699"/>
    </source>
</evidence>
<dbReference type="GO" id="GO:0005829">
    <property type="term" value="C:cytosol"/>
    <property type="evidence" value="ECO:0007669"/>
    <property type="project" value="TreeGrafter"/>
</dbReference>
<keyword evidence="4 5" id="KW-0648">Protein biosynthesis</keyword>
<feature type="domain" description="Formyl transferase N-terminal" evidence="6">
    <location>
        <begin position="3"/>
        <end position="181"/>
    </location>
</feature>
<proteinExistence type="inferred from homology"/>